<dbReference type="Gene3D" id="1.10.287.470">
    <property type="entry name" value="Helix hairpin bin"/>
    <property type="match status" value="1"/>
</dbReference>
<feature type="compositionally biased region" description="Basic and acidic residues" evidence="2">
    <location>
        <begin position="189"/>
        <end position="209"/>
    </location>
</feature>
<evidence type="ECO:0000256" key="2">
    <source>
        <dbReference type="SAM" id="MobiDB-lite"/>
    </source>
</evidence>
<dbReference type="SUPFAM" id="SSF111369">
    <property type="entry name" value="HlyD-like secretion proteins"/>
    <property type="match status" value="1"/>
</dbReference>
<dbReference type="Proteomes" id="UP000002033">
    <property type="component" value="Chromosome"/>
</dbReference>
<dbReference type="Gene3D" id="2.40.50.100">
    <property type="match status" value="1"/>
</dbReference>
<comment type="similarity">
    <text evidence="1">Belongs to the membrane fusion protein (MFP) (TC 8.A.1) family.</text>
</comment>
<feature type="region of interest" description="Disordered" evidence="2">
    <location>
        <begin position="1"/>
        <end position="26"/>
    </location>
</feature>
<accession>D8JUE3</accession>
<dbReference type="EMBL" id="CP002083">
    <property type="protein sequence ID" value="ADJ22733.1"/>
    <property type="molecule type" value="Genomic_DNA"/>
</dbReference>
<protein>
    <submittedName>
        <fullName evidence="6">Efflux transporter, RND family, MFP subunit</fullName>
    </submittedName>
</protein>
<evidence type="ECO:0000256" key="1">
    <source>
        <dbReference type="ARBA" id="ARBA00009477"/>
    </source>
</evidence>
<dbReference type="Gene3D" id="2.40.420.20">
    <property type="match status" value="1"/>
</dbReference>
<dbReference type="PANTHER" id="PTHR30469">
    <property type="entry name" value="MULTIDRUG RESISTANCE PROTEIN MDTA"/>
    <property type="match status" value="1"/>
</dbReference>
<dbReference type="Gene3D" id="2.40.30.170">
    <property type="match status" value="1"/>
</dbReference>
<evidence type="ECO:0000259" key="4">
    <source>
        <dbReference type="Pfam" id="PF25917"/>
    </source>
</evidence>
<sequence>MRMLRKGETSANATQSEASEADPLAPADFPPKDCLANVAAQAYPKSTGRWMMLTALVIVFGLTTAFFEVSRIKARETDTLEQETRKAASTVPLVDVATANAGPTFKSLVLPGDTAAWYRTTLYSRVNGYLADWKVDIGDRVKKGQLLATIETPDLDAQLVAARAELEAAKAEAKVRHADADFARSSYDRWRDSPKGVVSDQEREEKKAANDSSIAKLNAATAQVAVDQAKVDGLMTLTQYKNVTAPFDGIITERRVDPGDLVTAGSSASTSPLFVIQQTDRIRIFSRVPQDVAERLSIGSTVKVMTADGADRAYEGKIARTTASVDPHARTMLIEVVLPNTNYALSPGMYVRTEFQVAQAPSIEVPAAAILFRTKGPQVAIVKDGKITFENVIIASDDGDNVELASGTIKVGDRVALNINSQISDGDKIAINNDTPKAQS</sequence>
<dbReference type="eggNOG" id="COG0845">
    <property type="taxonomic scope" value="Bacteria"/>
</dbReference>
<dbReference type="GO" id="GO:1990281">
    <property type="term" value="C:efflux pump complex"/>
    <property type="evidence" value="ECO:0007669"/>
    <property type="project" value="TreeGrafter"/>
</dbReference>
<organism evidence="6 7">
    <name type="scientific">Hyphomicrobium denitrificans (strain ATCC 51888 / DSM 1869 / NCIMB 11706 / TK 0415)</name>
    <dbReference type="NCBI Taxonomy" id="582899"/>
    <lineage>
        <taxon>Bacteria</taxon>
        <taxon>Pseudomonadati</taxon>
        <taxon>Pseudomonadota</taxon>
        <taxon>Alphaproteobacteria</taxon>
        <taxon>Hyphomicrobiales</taxon>
        <taxon>Hyphomicrobiaceae</taxon>
        <taxon>Hyphomicrobium</taxon>
    </lineage>
</organism>
<evidence type="ECO:0000256" key="3">
    <source>
        <dbReference type="SAM" id="Phobius"/>
    </source>
</evidence>
<feature type="domain" description="CusB-like beta-barrel" evidence="5">
    <location>
        <begin position="287"/>
        <end position="356"/>
    </location>
</feature>
<evidence type="ECO:0000313" key="6">
    <source>
        <dbReference type="EMBL" id="ADJ22733.1"/>
    </source>
</evidence>
<gene>
    <name evidence="6" type="ordered locus">Hden_0918</name>
</gene>
<dbReference type="Pfam" id="PF25917">
    <property type="entry name" value="BSH_RND"/>
    <property type="match status" value="1"/>
</dbReference>
<evidence type="ECO:0000313" key="7">
    <source>
        <dbReference type="Proteomes" id="UP000002033"/>
    </source>
</evidence>
<dbReference type="InterPro" id="IPR058625">
    <property type="entry name" value="MdtA-like_BSH"/>
</dbReference>
<keyword evidence="3" id="KW-1133">Transmembrane helix</keyword>
<proteinExistence type="inferred from homology"/>
<feature type="transmembrane region" description="Helical" evidence="3">
    <location>
        <begin position="50"/>
        <end position="67"/>
    </location>
</feature>
<dbReference type="KEGG" id="hdn:Hden_0918"/>
<evidence type="ECO:0000259" key="5">
    <source>
        <dbReference type="Pfam" id="PF25954"/>
    </source>
</evidence>
<feature type="domain" description="Multidrug resistance protein MdtA-like barrel-sandwich hybrid" evidence="4">
    <location>
        <begin position="121"/>
        <end position="269"/>
    </location>
</feature>
<reference evidence="7" key="1">
    <citation type="journal article" date="2011" name="J. Bacteriol.">
        <title>Genome sequences of eight morphologically diverse alphaproteobacteria.</title>
        <authorList>
            <consortium name="US DOE Joint Genome Institute"/>
            <person name="Brown P.J."/>
            <person name="Kysela D.T."/>
            <person name="Buechlein A."/>
            <person name="Hemmerich C."/>
            <person name="Brun Y.V."/>
        </authorList>
    </citation>
    <scope>NUCLEOTIDE SEQUENCE [LARGE SCALE GENOMIC DNA]</scope>
    <source>
        <strain evidence="7">ATCC 51888 / DSM 1869 / NCIB 11706 / TK 0415</strain>
    </source>
</reference>
<dbReference type="NCBIfam" id="TIGR01730">
    <property type="entry name" value="RND_mfp"/>
    <property type="match status" value="1"/>
</dbReference>
<keyword evidence="3" id="KW-0472">Membrane</keyword>
<dbReference type="InterPro" id="IPR058792">
    <property type="entry name" value="Beta-barrel_RND_2"/>
</dbReference>
<dbReference type="GO" id="GO:0015562">
    <property type="term" value="F:efflux transmembrane transporter activity"/>
    <property type="evidence" value="ECO:0007669"/>
    <property type="project" value="TreeGrafter"/>
</dbReference>
<feature type="compositionally biased region" description="Polar residues" evidence="2">
    <location>
        <begin position="9"/>
        <end position="18"/>
    </location>
</feature>
<dbReference type="Pfam" id="PF25954">
    <property type="entry name" value="Beta-barrel_RND_2"/>
    <property type="match status" value="1"/>
</dbReference>
<dbReference type="HOGENOM" id="CLU_018816_1_4_5"/>
<keyword evidence="7" id="KW-1185">Reference proteome</keyword>
<dbReference type="AlphaFoldDB" id="D8JUE3"/>
<dbReference type="OrthoDB" id="8435523at2"/>
<dbReference type="STRING" id="582899.Hden_0918"/>
<feature type="region of interest" description="Disordered" evidence="2">
    <location>
        <begin position="189"/>
        <end position="211"/>
    </location>
</feature>
<name>D8JUE3_HYPDA</name>
<dbReference type="InterPro" id="IPR006143">
    <property type="entry name" value="RND_pump_MFP"/>
</dbReference>
<dbReference type="PANTHER" id="PTHR30469:SF37">
    <property type="entry name" value="RAGD PROTEIN"/>
    <property type="match status" value="1"/>
</dbReference>
<keyword evidence="3" id="KW-0812">Transmembrane</keyword>